<protein>
    <recommendedName>
        <fullName evidence="4">Reverse transcriptase domain-containing protein</fullName>
    </recommendedName>
</protein>
<keyword evidence="1" id="KW-0238">DNA-binding</keyword>
<dbReference type="AlphaFoldDB" id="W2WBS6"/>
<dbReference type="PANTHER" id="PTHR33050">
    <property type="entry name" value="REVERSE TRANSCRIPTASE DOMAIN-CONTAINING PROTEIN"/>
    <property type="match status" value="1"/>
</dbReference>
<feature type="non-terminal residue" evidence="2">
    <location>
        <position position="392"/>
    </location>
</feature>
<dbReference type="InterPro" id="IPR052055">
    <property type="entry name" value="Hepadnavirus_pol/RT"/>
</dbReference>
<proteinExistence type="predicted"/>
<organism evidence="2 3">
    <name type="scientific">Phytophthora nicotianae CJ01A1</name>
    <dbReference type="NCBI Taxonomy" id="1317063"/>
    <lineage>
        <taxon>Eukaryota</taxon>
        <taxon>Sar</taxon>
        <taxon>Stramenopiles</taxon>
        <taxon>Oomycota</taxon>
        <taxon>Peronosporomycetes</taxon>
        <taxon>Peronosporales</taxon>
        <taxon>Peronosporaceae</taxon>
        <taxon>Phytophthora</taxon>
    </lineage>
</organism>
<dbReference type="EMBL" id="ANIX01003203">
    <property type="protein sequence ID" value="ETP08010.1"/>
    <property type="molecule type" value="Genomic_DNA"/>
</dbReference>
<reference evidence="2 3" key="1">
    <citation type="submission" date="2013-11" db="EMBL/GenBank/DDBJ databases">
        <title>The Genome Sequence of Phytophthora parasitica CJ01A1.</title>
        <authorList>
            <consortium name="The Broad Institute Genomics Platform"/>
            <person name="Russ C."/>
            <person name="Tyler B."/>
            <person name="Panabieres F."/>
            <person name="Shan W."/>
            <person name="Tripathy S."/>
            <person name="Grunwald N."/>
            <person name="Machado M."/>
            <person name="Johnson C.S."/>
            <person name="Walker B."/>
            <person name="Young S.K."/>
            <person name="Zeng Q."/>
            <person name="Gargeya S."/>
            <person name="Fitzgerald M."/>
            <person name="Haas B."/>
            <person name="Abouelleil A."/>
            <person name="Allen A.W."/>
            <person name="Alvarado L."/>
            <person name="Arachchi H.M."/>
            <person name="Berlin A.M."/>
            <person name="Chapman S.B."/>
            <person name="Gainer-Dewar J."/>
            <person name="Goldberg J."/>
            <person name="Griggs A."/>
            <person name="Gujja S."/>
            <person name="Hansen M."/>
            <person name="Howarth C."/>
            <person name="Imamovic A."/>
            <person name="Ireland A."/>
            <person name="Larimer J."/>
            <person name="McCowan C."/>
            <person name="Murphy C."/>
            <person name="Pearson M."/>
            <person name="Poon T.W."/>
            <person name="Priest M."/>
            <person name="Roberts A."/>
            <person name="Saif S."/>
            <person name="Shea T."/>
            <person name="Sisk P."/>
            <person name="Sykes S."/>
            <person name="Wortman J."/>
            <person name="Nusbaum C."/>
            <person name="Birren B."/>
        </authorList>
    </citation>
    <scope>NUCLEOTIDE SEQUENCE [LARGE SCALE GENOMIC DNA]</scope>
    <source>
        <strain evidence="2 3">CJ01A1</strain>
    </source>
</reference>
<dbReference type="GO" id="GO:0003677">
    <property type="term" value="F:DNA binding"/>
    <property type="evidence" value="ECO:0007669"/>
    <property type="project" value="UniProtKB-KW"/>
</dbReference>
<dbReference type="InterPro" id="IPR010998">
    <property type="entry name" value="Integrase_recombinase_N"/>
</dbReference>
<accession>W2WBS6</accession>
<dbReference type="SUPFAM" id="SSF47823">
    <property type="entry name" value="lambda integrase-like, N-terminal domain"/>
    <property type="match status" value="1"/>
</dbReference>
<sequence>MGATFPDENALVIDLAAPFGWSGSPAFYGAFGRAISWLVGTNSPASVSTSEDDELFFGYEWVDDHILIEPDRDSRLELAESTLRLSMMAVLGPDSINDAKFSGWSTQLQTLGLIWDTTDRTVSMPAAKIHKCLDRVVHMLTCEKVTKKHLQKLLGAGARALEEDLQRILRELQSSSLAASSRQRYLSSWNQWTRWCASMEYSPWLPEDPALSSRQLVLFTMYCYKYGSDSSSVRGNSLQTIQSKISAVAWYHRCEYGVNIGLLPHHAMAIKEIHRLRPSPRPKLPITVSNLRILHQQLNFHSAHDRVLWGATVMGFFFLLRRSEYLLHDNKIYQFAIRRSDIKFYDQAGTICEGKAQVQRVEINFHGGKNDQAGVVEHHRTVSEDPDELLCK</sequence>
<dbReference type="PANTHER" id="PTHR33050:SF7">
    <property type="entry name" value="RIBONUCLEASE H"/>
    <property type="match status" value="1"/>
</dbReference>
<name>W2WBS6_PHYNI</name>
<evidence type="ECO:0000313" key="3">
    <source>
        <dbReference type="Proteomes" id="UP000018958"/>
    </source>
</evidence>
<gene>
    <name evidence="2" type="ORF">F441_15891</name>
</gene>
<dbReference type="Proteomes" id="UP000018958">
    <property type="component" value="Unassembled WGS sequence"/>
</dbReference>
<evidence type="ECO:0008006" key="4">
    <source>
        <dbReference type="Google" id="ProtNLM"/>
    </source>
</evidence>
<evidence type="ECO:0000256" key="1">
    <source>
        <dbReference type="ARBA" id="ARBA00023125"/>
    </source>
</evidence>
<evidence type="ECO:0000313" key="2">
    <source>
        <dbReference type="EMBL" id="ETP08010.1"/>
    </source>
</evidence>
<dbReference type="Gene3D" id="1.10.150.130">
    <property type="match status" value="1"/>
</dbReference>
<comment type="caution">
    <text evidence="2">The sequence shown here is derived from an EMBL/GenBank/DDBJ whole genome shotgun (WGS) entry which is preliminary data.</text>
</comment>
<dbReference type="OrthoDB" id="128454at2759"/>